<proteinExistence type="inferred from homology"/>
<evidence type="ECO:0000256" key="2">
    <source>
        <dbReference type="ARBA" id="ARBA00010343"/>
    </source>
</evidence>
<gene>
    <name evidence="7" type="ORF">E0L32_000972</name>
</gene>
<dbReference type="RefSeq" id="XP_030992865.1">
    <property type="nucleotide sequence ID" value="XM_031144752.1"/>
</dbReference>
<dbReference type="STRING" id="1093900.A0A507AXG8"/>
<comment type="caution">
    <text evidence="7">The sequence shown here is derived from an EMBL/GenBank/DDBJ whole genome shotgun (WGS) entry which is preliminary data.</text>
</comment>
<dbReference type="PROSITE" id="PS00959">
    <property type="entry name" value="HISTONE_H3_2"/>
    <property type="match status" value="1"/>
</dbReference>
<evidence type="ECO:0000313" key="8">
    <source>
        <dbReference type="Proteomes" id="UP000319257"/>
    </source>
</evidence>
<dbReference type="SUPFAM" id="SSF47113">
    <property type="entry name" value="Histone-fold"/>
    <property type="match status" value="1"/>
</dbReference>
<dbReference type="InterPro" id="IPR000164">
    <property type="entry name" value="Histone_H3/CENP-A"/>
</dbReference>
<keyword evidence="3" id="KW-0158">Chromosome</keyword>
<accession>A0A507AXG8</accession>
<dbReference type="GO" id="GO:0030527">
    <property type="term" value="F:structural constituent of chromatin"/>
    <property type="evidence" value="ECO:0007669"/>
    <property type="project" value="InterPro"/>
</dbReference>
<dbReference type="GO" id="GO:0000786">
    <property type="term" value="C:nucleosome"/>
    <property type="evidence" value="ECO:0007669"/>
    <property type="project" value="UniProtKB-KW"/>
</dbReference>
<protein>
    <recommendedName>
        <fullName evidence="6">Core Histone H2A/H2B/H3 domain-containing protein</fullName>
    </recommendedName>
</protein>
<dbReference type="PRINTS" id="PR00622">
    <property type="entry name" value="HISTONEH3"/>
</dbReference>
<organism evidence="7 8">
    <name type="scientific">Thyridium curvatum</name>
    <dbReference type="NCBI Taxonomy" id="1093900"/>
    <lineage>
        <taxon>Eukaryota</taxon>
        <taxon>Fungi</taxon>
        <taxon>Dikarya</taxon>
        <taxon>Ascomycota</taxon>
        <taxon>Pezizomycotina</taxon>
        <taxon>Sordariomycetes</taxon>
        <taxon>Sordariomycetidae</taxon>
        <taxon>Thyridiales</taxon>
        <taxon>Thyridiaceae</taxon>
        <taxon>Thyridium</taxon>
    </lineage>
</organism>
<evidence type="ECO:0000256" key="3">
    <source>
        <dbReference type="ARBA" id="ARBA00022454"/>
    </source>
</evidence>
<keyword evidence="4" id="KW-0544">Nucleosome core</keyword>
<dbReference type="GeneID" id="41968419"/>
<dbReference type="PANTHER" id="PTHR45810">
    <property type="entry name" value="HISTONE H3.2"/>
    <property type="match status" value="1"/>
</dbReference>
<keyword evidence="4" id="KW-0238">DNA-binding</keyword>
<reference evidence="7 8" key="1">
    <citation type="submission" date="2019-06" db="EMBL/GenBank/DDBJ databases">
        <title>Draft genome sequence of the filamentous fungus Phialemoniopsis curvata isolated from diesel fuel.</title>
        <authorList>
            <person name="Varaljay V.A."/>
            <person name="Lyon W.J."/>
            <person name="Crouch A.L."/>
            <person name="Drake C.E."/>
            <person name="Hollomon J.M."/>
            <person name="Nadeau L.J."/>
            <person name="Nunn H.S."/>
            <person name="Stevenson B.S."/>
            <person name="Bojanowski C.L."/>
            <person name="Crookes-Goodson W.J."/>
        </authorList>
    </citation>
    <scope>NUCLEOTIDE SEQUENCE [LARGE SCALE GENOMIC DNA]</scope>
    <source>
        <strain evidence="7 8">D216</strain>
    </source>
</reference>
<comment type="similarity">
    <text evidence="2">Belongs to the histone H3 family.</text>
</comment>
<evidence type="ECO:0000313" key="7">
    <source>
        <dbReference type="EMBL" id="TPX11154.1"/>
    </source>
</evidence>
<dbReference type="GO" id="GO:0003677">
    <property type="term" value="F:DNA binding"/>
    <property type="evidence" value="ECO:0007669"/>
    <property type="project" value="InterPro"/>
</dbReference>
<dbReference type="InterPro" id="IPR007125">
    <property type="entry name" value="H2A/H2B/H3"/>
</dbReference>
<dbReference type="InParanoid" id="A0A507AXG8"/>
<dbReference type="InterPro" id="IPR009072">
    <property type="entry name" value="Histone-fold"/>
</dbReference>
<sequence>MLGGDVPDRESSRLVKLTSLSNFAESVAFLFDMQRPDPHNIAVPLFYLLFSRKRRSQNPVLFTTHGFARLPLELPAKLRASKIMTGRRPAKGTPKKGTARAKQSGPARRRSRPSDVQPGDPVPQKRARRYRPGTVALREIRKYQSSTDLLLLKLPFARLVREIALGVRPRDEGMRWQSQAIQALQEASEAFLNNRIYSGLIRAESTSTLFKVHLISYKVAARPTFEITLVSVSTGRPLGSPTPNMSTAAARTSVRQGVPISFPVSEAHLWALDLGFHALELNYGAISAEVLMQCYPAVNKTLLYSTFYVVIILNKGYNILGEATGKEWRASRSPLAADMPSSP</sequence>
<feature type="compositionally biased region" description="Basic residues" evidence="5">
    <location>
        <begin position="88"/>
        <end position="99"/>
    </location>
</feature>
<feature type="domain" description="Core Histone H2A/H2B/H3" evidence="6">
    <location>
        <begin position="132"/>
        <end position="193"/>
    </location>
</feature>
<dbReference type="GO" id="GO:0046982">
    <property type="term" value="F:protein heterodimerization activity"/>
    <property type="evidence" value="ECO:0007669"/>
    <property type="project" value="InterPro"/>
</dbReference>
<comment type="subcellular location">
    <subcellularLocation>
        <location evidence="1">Chromosome</location>
    </subcellularLocation>
</comment>
<dbReference type="Gene3D" id="1.10.20.10">
    <property type="entry name" value="Histone, subunit A"/>
    <property type="match status" value="1"/>
</dbReference>
<dbReference type="EMBL" id="SKBQ01000004">
    <property type="protein sequence ID" value="TPX11154.1"/>
    <property type="molecule type" value="Genomic_DNA"/>
</dbReference>
<dbReference type="Pfam" id="PF00125">
    <property type="entry name" value="Histone"/>
    <property type="match status" value="1"/>
</dbReference>
<dbReference type="CDD" id="cd22911">
    <property type="entry name" value="HFD_H3"/>
    <property type="match status" value="1"/>
</dbReference>
<feature type="region of interest" description="Disordered" evidence="5">
    <location>
        <begin position="81"/>
        <end position="131"/>
    </location>
</feature>
<name>A0A507AXG8_9PEZI</name>
<dbReference type="SMART" id="SM00428">
    <property type="entry name" value="H3"/>
    <property type="match status" value="1"/>
</dbReference>
<dbReference type="Proteomes" id="UP000319257">
    <property type="component" value="Unassembled WGS sequence"/>
</dbReference>
<keyword evidence="8" id="KW-1185">Reference proteome</keyword>
<evidence type="ECO:0000256" key="5">
    <source>
        <dbReference type="SAM" id="MobiDB-lite"/>
    </source>
</evidence>
<dbReference type="OrthoDB" id="842664at2759"/>
<dbReference type="AlphaFoldDB" id="A0A507AXG8"/>
<evidence type="ECO:0000256" key="1">
    <source>
        <dbReference type="ARBA" id="ARBA00004286"/>
    </source>
</evidence>
<evidence type="ECO:0000256" key="4">
    <source>
        <dbReference type="ARBA" id="ARBA00023269"/>
    </source>
</evidence>
<evidence type="ECO:0000259" key="6">
    <source>
        <dbReference type="Pfam" id="PF00125"/>
    </source>
</evidence>